<sequence length="425" mass="46287">MAEQQESARFPTSDVVPAVQKVRDDYMKYVSDVFTDELVELYELDGSNDAVKQLTACLECGVAVYGHPIAVDDPSLSTSRMLRDGHASTAAAVAAATAATASASAASSSLLTADELQRIAQLIENDPRILMEVVASLDPQSRRRLVVTGGAMEWFGTESAAQEVEKADADKDRQISPKDFDHWFESALKRRQEEQKKRATEGKQVTNMESGTSAAANTASPAAAVSKTVPLAALFMIALEAGLPFVGFGFLDNSTMILAGDMIDGSLGFYLNCSVLASAAMGNICSGMLGMQIHGLIDKAVQKLNFNTPVLTEEQMKDRRVFLAGHLGGTFGIMLGLILGMVPLLFLDGDTNEKSDYVMFQRWDINNSGFVELPEFEKVLRELGLQQTDVRAKNLIEKYGENNRVDFEQFSQIKADLRDGKPIFD</sequence>
<evidence type="ECO:0000313" key="6">
    <source>
        <dbReference type="Proteomes" id="UP000318821"/>
    </source>
</evidence>
<feature type="transmembrane region" description="Helical" evidence="3">
    <location>
        <begin position="321"/>
        <end position="346"/>
    </location>
</feature>
<dbReference type="GO" id="GO:0005509">
    <property type="term" value="F:calcium ion binding"/>
    <property type="evidence" value="ECO:0007669"/>
    <property type="project" value="InterPro"/>
</dbReference>
<dbReference type="PROSITE" id="PS50222">
    <property type="entry name" value="EF_HAND_2"/>
    <property type="match status" value="1"/>
</dbReference>
<dbReference type="VEuPathDB" id="TriTrypDB:LdCL_360084200"/>
<dbReference type="InterPro" id="IPR018247">
    <property type="entry name" value="EF_Hand_1_Ca_BS"/>
</dbReference>
<dbReference type="InterPro" id="IPR002048">
    <property type="entry name" value="EF_hand_dom"/>
</dbReference>
<evidence type="ECO:0000256" key="2">
    <source>
        <dbReference type="SAM" id="MobiDB-lite"/>
    </source>
</evidence>
<feature type="transmembrane region" description="Helical" evidence="3">
    <location>
        <begin position="229"/>
        <end position="249"/>
    </location>
</feature>
<name>A0A504XKV0_LEIDO</name>
<evidence type="ECO:0000259" key="4">
    <source>
        <dbReference type="PROSITE" id="PS50222"/>
    </source>
</evidence>
<gene>
    <name evidence="5" type="ORF">CGC20_18665</name>
</gene>
<feature type="region of interest" description="Disordered" evidence="2">
    <location>
        <begin position="191"/>
        <end position="219"/>
    </location>
</feature>
<organism evidence="5 6">
    <name type="scientific">Leishmania donovani</name>
    <dbReference type="NCBI Taxonomy" id="5661"/>
    <lineage>
        <taxon>Eukaryota</taxon>
        <taxon>Discoba</taxon>
        <taxon>Euglenozoa</taxon>
        <taxon>Kinetoplastea</taxon>
        <taxon>Metakinetoplastina</taxon>
        <taxon>Trypanosomatida</taxon>
        <taxon>Trypanosomatidae</taxon>
        <taxon>Leishmaniinae</taxon>
        <taxon>Leishmania</taxon>
    </lineage>
</organism>
<proteinExistence type="predicted"/>
<dbReference type="Proteomes" id="UP000318821">
    <property type="component" value="Unassembled WGS sequence"/>
</dbReference>
<evidence type="ECO:0000256" key="3">
    <source>
        <dbReference type="SAM" id="Phobius"/>
    </source>
</evidence>
<protein>
    <recommendedName>
        <fullName evidence="4">EF-hand domain-containing protein</fullName>
    </recommendedName>
</protein>
<dbReference type="AlphaFoldDB" id="A0A504XKV0"/>
<feature type="compositionally biased region" description="Basic and acidic residues" evidence="2">
    <location>
        <begin position="191"/>
        <end position="201"/>
    </location>
</feature>
<dbReference type="SUPFAM" id="SSF47473">
    <property type="entry name" value="EF-hand"/>
    <property type="match status" value="1"/>
</dbReference>
<accession>A0A504XKV0</accession>
<dbReference type="VEuPathDB" id="TriTrypDB:LDHU3_36.9530"/>
<dbReference type="PANTHER" id="PTHR21706">
    <property type="entry name" value="TRANSMEMBRANE PROTEIN 65"/>
    <property type="match status" value="1"/>
</dbReference>
<keyword evidence="3" id="KW-0472">Membrane</keyword>
<comment type="caution">
    <text evidence="5">The sequence shown here is derived from an EMBL/GenBank/DDBJ whole genome shotgun (WGS) entry which is preliminary data.</text>
</comment>
<dbReference type="Pfam" id="PF10507">
    <property type="entry name" value="TMEM65"/>
    <property type="match status" value="1"/>
</dbReference>
<feature type="domain" description="EF-hand" evidence="4">
    <location>
        <begin position="359"/>
        <end position="386"/>
    </location>
</feature>
<evidence type="ECO:0000256" key="1">
    <source>
        <dbReference type="ARBA" id="ARBA00022837"/>
    </source>
</evidence>
<dbReference type="EMBL" id="RHLD01000001">
    <property type="protein sequence ID" value="TPP49456.1"/>
    <property type="molecule type" value="Genomic_DNA"/>
</dbReference>
<keyword evidence="3" id="KW-1133">Transmembrane helix</keyword>
<dbReference type="InterPro" id="IPR019537">
    <property type="entry name" value="TMEM65"/>
</dbReference>
<reference evidence="6" key="1">
    <citation type="submission" date="2019-02" db="EMBL/GenBank/DDBJ databases">
        <title>FDA dAtabase for Regulatory Grade micrObial Sequences (FDA-ARGOS): Supporting development and validation of Infectious Disease Dx tests.</title>
        <authorList>
            <person name="Duncan R."/>
            <person name="Fisher C."/>
            <person name="Tallon L."/>
            <person name="Sadzewicz L."/>
            <person name="Sengamalay N."/>
            <person name="Ott S."/>
            <person name="Godinez A."/>
            <person name="Nagaraj S."/>
            <person name="Vavikolanu K."/>
            <person name="Vyas G."/>
            <person name="Nadendla S."/>
            <person name="Aluvathingal J."/>
            <person name="Sichtig H."/>
        </authorList>
    </citation>
    <scope>NUCLEOTIDE SEQUENCE [LARGE SCALE GENOMIC DNA]</scope>
    <source>
        <strain evidence="6">FDAARGOS_360</strain>
    </source>
</reference>
<evidence type="ECO:0000313" key="5">
    <source>
        <dbReference type="EMBL" id="TPP49456.1"/>
    </source>
</evidence>
<dbReference type="GO" id="GO:0005739">
    <property type="term" value="C:mitochondrion"/>
    <property type="evidence" value="ECO:0007669"/>
    <property type="project" value="TreeGrafter"/>
</dbReference>
<dbReference type="PANTHER" id="PTHR21706:SF13">
    <property type="entry name" value="TRANSMEMBRANE PROTEIN 65"/>
    <property type="match status" value="1"/>
</dbReference>
<keyword evidence="3" id="KW-0812">Transmembrane</keyword>
<feature type="transmembrane region" description="Helical" evidence="3">
    <location>
        <begin position="269"/>
        <end position="289"/>
    </location>
</feature>
<dbReference type="Gene3D" id="1.10.238.10">
    <property type="entry name" value="EF-hand"/>
    <property type="match status" value="1"/>
</dbReference>
<dbReference type="InterPro" id="IPR011992">
    <property type="entry name" value="EF-hand-dom_pair"/>
</dbReference>
<dbReference type="PROSITE" id="PS00018">
    <property type="entry name" value="EF_HAND_1"/>
    <property type="match status" value="2"/>
</dbReference>
<dbReference type="VEuPathDB" id="TriTrypDB:LdBPK_367160.1"/>
<keyword evidence="1" id="KW-0106">Calcium</keyword>